<organism evidence="1 2">
    <name type="scientific">Thiopseudomonas alkaliphila</name>
    <dbReference type="NCBI Taxonomy" id="1697053"/>
    <lineage>
        <taxon>Bacteria</taxon>
        <taxon>Pseudomonadati</taxon>
        <taxon>Pseudomonadota</taxon>
        <taxon>Gammaproteobacteria</taxon>
        <taxon>Pseudomonadales</taxon>
        <taxon>Pseudomonadaceae</taxon>
        <taxon>Thiopseudomonas</taxon>
    </lineage>
</organism>
<dbReference type="AlphaFoldDB" id="A0AAW7DSB3"/>
<dbReference type="RefSeq" id="WP_053106153.1">
    <property type="nucleotide sequence ID" value="NZ_CP012359.1"/>
</dbReference>
<protein>
    <recommendedName>
        <fullName evidence="3">Permuted papain-like amidase YaeF/Yiix C92 family enzyme</fullName>
    </recommendedName>
</protein>
<gene>
    <name evidence="1" type="ORF">HX099_09905</name>
</gene>
<name>A0AAW7DSB3_9GAMM</name>
<reference evidence="1" key="1">
    <citation type="submission" date="2020-06" db="EMBL/GenBank/DDBJ databases">
        <authorList>
            <person name="Dong N."/>
        </authorList>
    </citation>
    <scope>NUCLEOTIDE SEQUENCE</scope>
    <source>
        <strain evidence="1">DF46-2-2</strain>
    </source>
</reference>
<evidence type="ECO:0008006" key="3">
    <source>
        <dbReference type="Google" id="ProtNLM"/>
    </source>
</evidence>
<dbReference type="SUPFAM" id="SSF54001">
    <property type="entry name" value="Cysteine proteinases"/>
    <property type="match status" value="1"/>
</dbReference>
<dbReference type="InterPro" id="IPR038765">
    <property type="entry name" value="Papain-like_cys_pep_sf"/>
</dbReference>
<dbReference type="Proteomes" id="UP001173465">
    <property type="component" value="Unassembled WGS sequence"/>
</dbReference>
<reference evidence="1" key="2">
    <citation type="journal article" date="2022" name="Sci. Total Environ.">
        <title>Prevalence, transmission, and molecular epidemiology of tet(X)-positive bacteria among humans, animals, and environmental niches in China: An epidemiological, and genomic-based study.</title>
        <authorList>
            <person name="Dong N."/>
            <person name="Zeng Y."/>
            <person name="Cai C."/>
            <person name="Sun C."/>
            <person name="Lu J."/>
            <person name="Liu C."/>
            <person name="Zhou H."/>
            <person name="Sun Q."/>
            <person name="Shu L."/>
            <person name="Wang H."/>
            <person name="Wang Y."/>
            <person name="Wang S."/>
            <person name="Wu C."/>
            <person name="Chan E.W."/>
            <person name="Chen G."/>
            <person name="Shen Z."/>
            <person name="Chen S."/>
            <person name="Zhang R."/>
        </authorList>
    </citation>
    <scope>NUCLEOTIDE SEQUENCE</scope>
    <source>
        <strain evidence="1">DF46-2-2</strain>
    </source>
</reference>
<accession>A0AAW7DSB3</accession>
<dbReference type="EMBL" id="JACANB010000006">
    <property type="protein sequence ID" value="MDM1696967.1"/>
    <property type="molecule type" value="Genomic_DNA"/>
</dbReference>
<evidence type="ECO:0000313" key="2">
    <source>
        <dbReference type="Proteomes" id="UP001173465"/>
    </source>
</evidence>
<proteinExistence type="predicted"/>
<evidence type="ECO:0000313" key="1">
    <source>
        <dbReference type="EMBL" id="MDM1696967.1"/>
    </source>
</evidence>
<comment type="caution">
    <text evidence="1">The sequence shown here is derived from an EMBL/GenBank/DDBJ whole genome shotgun (WGS) entry which is preliminary data.</text>
</comment>
<dbReference type="Gene3D" id="3.90.1720.10">
    <property type="entry name" value="endopeptidase domain like (from Nostoc punctiforme)"/>
    <property type="match status" value="1"/>
</dbReference>
<sequence>MLMRVFPLFILLIGLAISWSLEQARQAAAITTSPIVELHQLPALKIGDWVFRQGTSVESELIANIGQSRFSHIGVVTAIEPEVIITHATTNDDPNYSNQVINSRLIDFSSNQLARRIAIARPQFLSTEQQQRISQHITAKISQPFVLSQRQHPHLYCTTLIADAITEQQPDFSLPWLNLEQAIFRGEYLHPQAFAERTDIEWLYPPTNSSTE</sequence>